<feature type="region of interest" description="Disordered" evidence="1">
    <location>
        <begin position="547"/>
        <end position="571"/>
    </location>
</feature>
<dbReference type="GO" id="GO:0008278">
    <property type="term" value="C:cohesin complex"/>
    <property type="evidence" value="ECO:0007669"/>
    <property type="project" value="TreeGrafter"/>
</dbReference>
<feature type="compositionally biased region" description="Acidic residues" evidence="1">
    <location>
        <begin position="1390"/>
        <end position="1402"/>
    </location>
</feature>
<feature type="region of interest" description="Disordered" evidence="1">
    <location>
        <begin position="311"/>
        <end position="338"/>
    </location>
</feature>
<dbReference type="InterPro" id="IPR013721">
    <property type="entry name" value="STAG"/>
</dbReference>
<feature type="compositionally biased region" description="Acidic residues" evidence="1">
    <location>
        <begin position="45"/>
        <end position="63"/>
    </location>
</feature>
<evidence type="ECO:0000256" key="1">
    <source>
        <dbReference type="SAM" id="MobiDB-lite"/>
    </source>
</evidence>
<gene>
    <name evidence="3" type="ORF">PsYK624_095560</name>
</gene>
<dbReference type="Pfam" id="PF21581">
    <property type="entry name" value="SCD"/>
    <property type="match status" value="1"/>
</dbReference>
<dbReference type="PANTHER" id="PTHR11199:SF0">
    <property type="entry name" value="LD34181P-RELATED"/>
    <property type="match status" value="1"/>
</dbReference>
<evidence type="ECO:0000259" key="2">
    <source>
        <dbReference type="PROSITE" id="PS51425"/>
    </source>
</evidence>
<dbReference type="InterPro" id="IPR039662">
    <property type="entry name" value="Cohesin_Scc3/SA"/>
</dbReference>
<dbReference type="InterPro" id="IPR011989">
    <property type="entry name" value="ARM-like"/>
</dbReference>
<comment type="caution">
    <text evidence="3">The sequence shown here is derived from an EMBL/GenBank/DDBJ whole genome shotgun (WGS) entry which is preliminary data.</text>
</comment>
<sequence length="1425" mass="156959">MSDAETSTAPRRSQRDRKQATQFVSLDSSQLSKKRKRSVAGSDSEREEEGSSGPEDDDADVEEAYTAPKASQPKKKAAEKAPAAATTADAKPAPKKRGRPPGTGKPRAPKAAAGAGAKPRRARPRKGAAEFDAEQVAKETNITNDNPLFNAIMNPGAALQSAAEDFLESMSHTPDAAQAELINCILRACGCNHTYTAEQVLDYDGVVSALDDLTEELKQEDEHVYPLTSKLPAFKPFRSSIAELITRLITSAAALGHLYNTDLIPTITTWVNPMSSSHMRSFRHTATVIALDVATALSQVAATVEKEAEVVSRQKEGERKRKKGKGEPATAREKELENKAREIRTRREKLAEFIKEFVYGVFVHRYRDLDPNIRAECVHAMGLWFSKHPAHFIDGEYLRYVGWVLSDANTHVRLEAVRALASAYAQTDYIGVSALQHFTERFKPRLVEMAMSDTELSVRVAVVGVLQAIDEHGLLEDEQREKLCLLVFDEENKMRKVVGRFVKGVWFENVEERLVGRKPSATEKKRAGVKAFAMLLVQWGRALDKGKGVRDEEDEEDGDQSEGSSKQARRKEVAALVGAEQKSRTALAVEALWDEVEPVSDWETLLDILLLDHSAESTANGKSRKGKNVATDGGVDEVWRLEEVEEGVLLEVLLASLRKTLAEAAGAKKGEGEAVSSDITRALIKGLPRLFVKYQTDPGRMSDVLLLPQMLNLDMYLEMRMMTAYSNLWDDVIKQFLSHSAPVVLTNAVATIRYMINATSLSNANSTKILELEEELSTALRDTVKGRDELELASFSEDEVISLAAICSRLATLAGARDLTAWMEEDEGGKQSSAWDIVNALAERGRLGYKEEESMVEQALSLLTLYIIWKARGLTNGDEASPEEARLRERLKECRDTLLEKLLEFAIGTQSNTSDGVKRAAFQNLMNLHILFAPVQATDDVPVPPTAVMPLTLDEETQYRCAGFVQAEIERYAEDLEELSPPPSEEDDDEGDRSGEEEPAANRRRKGTKGAANGVAPPETRSSLEREYIFMGVTTTFLRAIRAGAIHFQHSTTLLAHYGRLGPSFDLCAKVILDILREEGLYKNNGAEVVTVISRALREAFQLYLDGIVNTEEHAVALSKLLAGAFIIRGAQLTVVRRIDSQHVVNLHTSSISWIWKRIAQHDAGNKKARNKCIVFFKLLTPLLTALDPRDSLAIKAHLDQVVAQAKVDIPATSKVWDPHRAYEKKLTASKEKGPKGAKSAAKKGAKTSEMVTTDEDDAEADEVEGLMSAPEAPSAPRAKPKPKPRARGRRQASVPASDADDDMHVPPPTTPRARPTRKAAKAAPQQASSRSPSPLASPQMPSPGTPKSASLSEPPTTPEPHAPEDGQEEQEEQDEEATPTARRKRAREDEDGEPEEQEEADAEPRVSQETHTGALQVKRKRVRH</sequence>
<feature type="compositionally biased region" description="Acidic residues" evidence="1">
    <location>
        <begin position="984"/>
        <end position="999"/>
    </location>
</feature>
<dbReference type="GO" id="GO:0005634">
    <property type="term" value="C:nucleus"/>
    <property type="evidence" value="ECO:0007669"/>
    <property type="project" value="TreeGrafter"/>
</dbReference>
<feature type="compositionally biased region" description="Acidic residues" evidence="1">
    <location>
        <begin position="551"/>
        <end position="560"/>
    </location>
</feature>
<feature type="compositionally biased region" description="Polar residues" evidence="1">
    <location>
        <begin position="20"/>
        <end position="31"/>
    </location>
</feature>
<accession>A0A9P3GCV3</accession>
<proteinExistence type="predicted"/>
<name>A0A9P3GCV3_9APHY</name>
<organism evidence="3 4">
    <name type="scientific">Phanerochaete sordida</name>
    <dbReference type="NCBI Taxonomy" id="48140"/>
    <lineage>
        <taxon>Eukaryota</taxon>
        <taxon>Fungi</taxon>
        <taxon>Dikarya</taxon>
        <taxon>Basidiomycota</taxon>
        <taxon>Agaricomycotina</taxon>
        <taxon>Agaricomycetes</taxon>
        <taxon>Polyporales</taxon>
        <taxon>Phanerochaetaceae</taxon>
        <taxon>Phanerochaete</taxon>
    </lineage>
</organism>
<feature type="region of interest" description="Disordered" evidence="1">
    <location>
        <begin position="975"/>
        <end position="1019"/>
    </location>
</feature>
<dbReference type="PROSITE" id="PS51425">
    <property type="entry name" value="SCD"/>
    <property type="match status" value="1"/>
</dbReference>
<dbReference type="Proteomes" id="UP000703269">
    <property type="component" value="Unassembled WGS sequence"/>
</dbReference>
<reference evidence="3 4" key="1">
    <citation type="submission" date="2021-08" db="EMBL/GenBank/DDBJ databases">
        <title>Draft Genome Sequence of Phanerochaete sordida strain YK-624.</title>
        <authorList>
            <person name="Mori T."/>
            <person name="Dohra H."/>
            <person name="Suzuki T."/>
            <person name="Kawagishi H."/>
            <person name="Hirai H."/>
        </authorList>
    </citation>
    <scope>NUCLEOTIDE SEQUENCE [LARGE SCALE GENOMIC DNA]</scope>
    <source>
        <strain evidence="3 4">YK-624</strain>
    </source>
</reference>
<dbReference type="OrthoDB" id="498590at2759"/>
<feature type="compositionally biased region" description="Low complexity" evidence="1">
    <location>
        <begin position="1322"/>
        <end position="1340"/>
    </location>
</feature>
<dbReference type="Pfam" id="PF08514">
    <property type="entry name" value="STAG"/>
    <property type="match status" value="1"/>
</dbReference>
<feature type="region of interest" description="Disordered" evidence="1">
    <location>
        <begin position="1"/>
        <end position="131"/>
    </location>
</feature>
<dbReference type="InterPro" id="IPR056396">
    <property type="entry name" value="HEAT_SCC3-SA"/>
</dbReference>
<feature type="region of interest" description="Disordered" evidence="1">
    <location>
        <begin position="1226"/>
        <end position="1425"/>
    </location>
</feature>
<dbReference type="Pfam" id="PF24571">
    <property type="entry name" value="HEAT_SCC3-SA"/>
    <property type="match status" value="1"/>
</dbReference>
<evidence type="ECO:0000313" key="4">
    <source>
        <dbReference type="Proteomes" id="UP000703269"/>
    </source>
</evidence>
<feature type="compositionally biased region" description="Low complexity" evidence="1">
    <location>
        <begin position="80"/>
        <end position="91"/>
    </location>
</feature>
<feature type="compositionally biased region" description="Basic and acidic residues" evidence="1">
    <location>
        <begin position="1226"/>
        <end position="1235"/>
    </location>
</feature>
<protein>
    <submittedName>
        <fullName evidence="3">Cohesin subunit psc3</fullName>
    </submittedName>
</protein>
<feature type="compositionally biased region" description="Acidic residues" evidence="1">
    <location>
        <begin position="1253"/>
        <end position="1265"/>
    </location>
</feature>
<dbReference type="EMBL" id="BPQB01000032">
    <property type="protein sequence ID" value="GJE93397.1"/>
    <property type="molecule type" value="Genomic_DNA"/>
</dbReference>
<feature type="compositionally biased region" description="Acidic residues" evidence="1">
    <location>
        <begin position="1366"/>
        <end position="1378"/>
    </location>
</feature>
<dbReference type="Gene3D" id="1.25.10.10">
    <property type="entry name" value="Leucine-rich Repeat Variant"/>
    <property type="match status" value="1"/>
</dbReference>
<feature type="compositionally biased region" description="Low complexity" evidence="1">
    <location>
        <begin position="100"/>
        <end position="117"/>
    </location>
</feature>
<dbReference type="SUPFAM" id="SSF48371">
    <property type="entry name" value="ARM repeat"/>
    <property type="match status" value="1"/>
</dbReference>
<dbReference type="PANTHER" id="PTHR11199">
    <property type="entry name" value="STROMAL ANTIGEN"/>
    <property type="match status" value="1"/>
</dbReference>
<dbReference type="GO" id="GO:0007062">
    <property type="term" value="P:sister chromatid cohesion"/>
    <property type="evidence" value="ECO:0007669"/>
    <property type="project" value="UniProtKB-ARBA"/>
</dbReference>
<dbReference type="InterPro" id="IPR016024">
    <property type="entry name" value="ARM-type_fold"/>
</dbReference>
<feature type="compositionally biased region" description="Polar residues" evidence="1">
    <location>
        <begin position="1"/>
        <end position="11"/>
    </location>
</feature>
<keyword evidence="4" id="KW-1185">Reference proteome</keyword>
<feature type="compositionally biased region" description="Basic residues" evidence="1">
    <location>
        <begin position="1279"/>
        <end position="1291"/>
    </location>
</feature>
<feature type="domain" description="SCD" evidence="2">
    <location>
        <begin position="362"/>
        <end position="449"/>
    </location>
</feature>
<evidence type="ECO:0000313" key="3">
    <source>
        <dbReference type="EMBL" id="GJE93397.1"/>
    </source>
</evidence>
<dbReference type="GO" id="GO:0003682">
    <property type="term" value="F:chromatin binding"/>
    <property type="evidence" value="ECO:0007669"/>
    <property type="project" value="TreeGrafter"/>
</dbReference>
<dbReference type="InterPro" id="IPR020839">
    <property type="entry name" value="SCD"/>
</dbReference>
<dbReference type="GO" id="GO:0000785">
    <property type="term" value="C:chromatin"/>
    <property type="evidence" value="ECO:0007669"/>
    <property type="project" value="TreeGrafter"/>
</dbReference>